<evidence type="ECO:0008006" key="5">
    <source>
        <dbReference type="Google" id="ProtNLM"/>
    </source>
</evidence>
<dbReference type="PANTHER" id="PTHR34075:SF5">
    <property type="entry name" value="BLR3430 PROTEIN"/>
    <property type="match status" value="1"/>
</dbReference>
<sequence>MTGPAGPSRLLPVDDDLDTGPFFAAARRGELALQHCTACGLLLHVPKAYCHRCGSWETDWRVVPGRGSLLTWTVVTHQVHPAHPVPYTVVLVAVDGCGAHLVGSLPGRPELATGQPMEVWFEHLDHGVVLPNWRPVAPHE</sequence>
<dbReference type="OrthoDB" id="4334176at2"/>
<keyword evidence="4" id="KW-1185">Reference proteome</keyword>
<dbReference type="Proteomes" id="UP000194360">
    <property type="component" value="Unassembled WGS sequence"/>
</dbReference>
<dbReference type="Pfam" id="PF12172">
    <property type="entry name" value="zf-ChsH2"/>
    <property type="match status" value="1"/>
</dbReference>
<dbReference type="EMBL" id="MIGB01000033">
    <property type="protein sequence ID" value="OSY37073.1"/>
    <property type="molecule type" value="Genomic_DNA"/>
</dbReference>
<dbReference type="InterPro" id="IPR012340">
    <property type="entry name" value="NA-bd_OB-fold"/>
</dbReference>
<dbReference type="Pfam" id="PF01796">
    <property type="entry name" value="OB_ChsH2_C"/>
    <property type="match status" value="1"/>
</dbReference>
<dbReference type="AlphaFoldDB" id="A0A1Y2MPC0"/>
<evidence type="ECO:0000313" key="3">
    <source>
        <dbReference type="EMBL" id="OSY37073.1"/>
    </source>
</evidence>
<feature type="domain" description="ChsH2 rubredoxin-like zinc ribbon" evidence="2">
    <location>
        <begin position="23"/>
        <end position="55"/>
    </location>
</feature>
<dbReference type="STRING" id="2074.BG845_04956"/>
<evidence type="ECO:0000259" key="1">
    <source>
        <dbReference type="Pfam" id="PF01796"/>
    </source>
</evidence>
<name>A0A1Y2MPC0_PSEAH</name>
<comment type="caution">
    <text evidence="3">The sequence shown here is derived from an EMBL/GenBank/DDBJ whole genome shotgun (WGS) entry which is preliminary data.</text>
</comment>
<organism evidence="3 4">
    <name type="scientific">Pseudonocardia autotrophica</name>
    <name type="common">Amycolata autotrophica</name>
    <name type="synonym">Nocardia autotrophica</name>
    <dbReference type="NCBI Taxonomy" id="2074"/>
    <lineage>
        <taxon>Bacteria</taxon>
        <taxon>Bacillati</taxon>
        <taxon>Actinomycetota</taxon>
        <taxon>Actinomycetes</taxon>
        <taxon>Pseudonocardiales</taxon>
        <taxon>Pseudonocardiaceae</taxon>
        <taxon>Pseudonocardia</taxon>
    </lineage>
</organism>
<reference evidence="3 4" key="1">
    <citation type="submission" date="2016-09" db="EMBL/GenBank/DDBJ databases">
        <title>Pseudonocardia autotrophica DSM535, a candidate organism with high potential of specific P450 cytochromes.</title>
        <authorList>
            <person name="Grumaz C."/>
            <person name="Vainshtein Y."/>
            <person name="Kirstahler P."/>
            <person name="Sohn K."/>
        </authorList>
    </citation>
    <scope>NUCLEOTIDE SEQUENCE [LARGE SCALE GENOMIC DNA]</scope>
    <source>
        <strain evidence="3 4">DSM 535</strain>
    </source>
</reference>
<protein>
    <recommendedName>
        <fullName evidence="5">DUF35 domain-containing protein</fullName>
    </recommendedName>
</protein>
<evidence type="ECO:0000259" key="2">
    <source>
        <dbReference type="Pfam" id="PF12172"/>
    </source>
</evidence>
<dbReference type="SUPFAM" id="SSF50249">
    <property type="entry name" value="Nucleic acid-binding proteins"/>
    <property type="match status" value="1"/>
</dbReference>
<dbReference type="PANTHER" id="PTHR34075">
    <property type="entry name" value="BLR3430 PROTEIN"/>
    <property type="match status" value="1"/>
</dbReference>
<dbReference type="RefSeq" id="WP_085915111.1">
    <property type="nucleotide sequence ID" value="NZ_AP018920.1"/>
</dbReference>
<feature type="domain" description="ChsH2 C-terminal OB-fold" evidence="1">
    <location>
        <begin position="60"/>
        <end position="122"/>
    </location>
</feature>
<dbReference type="InterPro" id="IPR002878">
    <property type="entry name" value="ChsH2_C"/>
</dbReference>
<dbReference type="InterPro" id="IPR052513">
    <property type="entry name" value="Thioester_dehydratase-like"/>
</dbReference>
<gene>
    <name evidence="3" type="ORF">BG845_04956</name>
</gene>
<accession>A0A1Y2MPC0</accession>
<evidence type="ECO:0000313" key="4">
    <source>
        <dbReference type="Proteomes" id="UP000194360"/>
    </source>
</evidence>
<dbReference type="Gene3D" id="6.10.30.10">
    <property type="match status" value="1"/>
</dbReference>
<dbReference type="InterPro" id="IPR022002">
    <property type="entry name" value="ChsH2_Znr"/>
</dbReference>
<proteinExistence type="predicted"/>